<dbReference type="KEGG" id="fbm:MQE35_13895"/>
<sequence length="165" mass="18912">MKKTIFLLFTILLLGFYTRAQELTCSDFKIGQFYIPEIKETAKYTIISNDSISEFIPKKDPAIKKYIVIREEKTQVEWKNGIGNGSPEHEIIEWIDDCTYRLTFDSSISELDEEKKWINDNNGIVVSKIKIEGNCMYYTATMTTKIGQKISQNGIICKEESLSGG</sequence>
<proteinExistence type="predicted"/>
<dbReference type="AlphaFoldDB" id="A0A9E7D196"/>
<protein>
    <submittedName>
        <fullName evidence="1">Uncharacterized protein</fullName>
    </submittedName>
</protein>
<name>A0A9E7D196_9FLAO</name>
<evidence type="ECO:0000313" key="2">
    <source>
        <dbReference type="Proteomes" id="UP000831290"/>
    </source>
</evidence>
<dbReference type="RefSeq" id="WP_255842068.1">
    <property type="nucleotide sequence ID" value="NZ_CP094358.1"/>
</dbReference>
<dbReference type="EMBL" id="CP094358">
    <property type="protein sequence ID" value="UOB16823.1"/>
    <property type="molecule type" value="Genomic_DNA"/>
</dbReference>
<keyword evidence="2" id="KW-1185">Reference proteome</keyword>
<accession>A0A9E7D196</accession>
<evidence type="ECO:0000313" key="1">
    <source>
        <dbReference type="EMBL" id="UOB16823.1"/>
    </source>
</evidence>
<organism evidence="1 2">
    <name type="scientific">Abyssalbus ytuae</name>
    <dbReference type="NCBI Taxonomy" id="2926907"/>
    <lineage>
        <taxon>Bacteria</taxon>
        <taxon>Pseudomonadati</taxon>
        <taxon>Bacteroidota</taxon>
        <taxon>Flavobacteriia</taxon>
        <taxon>Flavobacteriales</taxon>
        <taxon>Flavobacteriaceae</taxon>
        <taxon>Abyssalbus</taxon>
    </lineage>
</organism>
<gene>
    <name evidence="1" type="ORF">MQE35_13895</name>
</gene>
<reference evidence="1" key="1">
    <citation type="submission" date="2022-03" db="EMBL/GenBank/DDBJ databases">
        <title>Description of Abyssus ytuae gen. nov., sp. nov., a novel member of the family Flavobacteriaceae isolated from the sediment of Mariana Trench.</title>
        <authorList>
            <person name="Zhang J."/>
            <person name="Xu X."/>
        </authorList>
    </citation>
    <scope>NUCLEOTIDE SEQUENCE</scope>
    <source>
        <strain evidence="1">MT3330</strain>
    </source>
</reference>
<dbReference type="Proteomes" id="UP000831290">
    <property type="component" value="Chromosome"/>
</dbReference>